<dbReference type="PANTHER" id="PTHR16196">
    <property type="entry name" value="CELL CYCLE CONTROL PROTEIN CWF25"/>
    <property type="match status" value="1"/>
</dbReference>
<evidence type="ECO:0000256" key="1">
    <source>
        <dbReference type="ARBA" id="ARBA00004123"/>
    </source>
</evidence>
<keyword evidence="7" id="KW-0539">Nucleus</keyword>
<dbReference type="SMART" id="SM01083">
    <property type="entry name" value="Cir_N"/>
    <property type="match status" value="1"/>
</dbReference>
<dbReference type="Gramene" id="BGIOSGA026732-TA">
    <property type="protein sequence ID" value="BGIOSGA026732-PA"/>
    <property type="gene ID" value="BGIOSGA026732"/>
</dbReference>
<dbReference type="AlphaFoldDB" id="A2YWP7"/>
<feature type="region of interest" description="Disordered" evidence="9">
    <location>
        <begin position="83"/>
        <end position="111"/>
    </location>
</feature>
<evidence type="ECO:0000259" key="10">
    <source>
        <dbReference type="SMART" id="SM01083"/>
    </source>
</evidence>
<dbReference type="GO" id="GO:0005684">
    <property type="term" value="C:U2-type spliceosomal complex"/>
    <property type="evidence" value="ECO:0007669"/>
    <property type="project" value="TreeGrafter"/>
</dbReference>
<keyword evidence="4" id="KW-0747">Spliceosome</keyword>
<feature type="compositionally biased region" description="Basic and acidic residues" evidence="9">
    <location>
        <begin position="430"/>
        <end position="439"/>
    </location>
</feature>
<feature type="compositionally biased region" description="Basic residues" evidence="9">
    <location>
        <begin position="189"/>
        <end position="207"/>
    </location>
</feature>
<reference evidence="11 12" key="1">
    <citation type="journal article" date="2005" name="PLoS Biol.">
        <title>The genomes of Oryza sativa: a history of duplications.</title>
        <authorList>
            <person name="Yu J."/>
            <person name="Wang J."/>
            <person name="Lin W."/>
            <person name="Li S."/>
            <person name="Li H."/>
            <person name="Zhou J."/>
            <person name="Ni P."/>
            <person name="Dong W."/>
            <person name="Hu S."/>
            <person name="Zeng C."/>
            <person name="Zhang J."/>
            <person name="Zhang Y."/>
            <person name="Li R."/>
            <person name="Xu Z."/>
            <person name="Li S."/>
            <person name="Li X."/>
            <person name="Zheng H."/>
            <person name="Cong L."/>
            <person name="Lin L."/>
            <person name="Yin J."/>
            <person name="Geng J."/>
            <person name="Li G."/>
            <person name="Shi J."/>
            <person name="Liu J."/>
            <person name="Lv H."/>
            <person name="Li J."/>
            <person name="Wang J."/>
            <person name="Deng Y."/>
            <person name="Ran L."/>
            <person name="Shi X."/>
            <person name="Wang X."/>
            <person name="Wu Q."/>
            <person name="Li C."/>
            <person name="Ren X."/>
            <person name="Wang J."/>
            <person name="Wang X."/>
            <person name="Li D."/>
            <person name="Liu D."/>
            <person name="Zhang X."/>
            <person name="Ji Z."/>
            <person name="Zhao W."/>
            <person name="Sun Y."/>
            <person name="Zhang Z."/>
            <person name="Bao J."/>
            <person name="Han Y."/>
            <person name="Dong L."/>
            <person name="Ji J."/>
            <person name="Chen P."/>
            <person name="Wu S."/>
            <person name="Liu J."/>
            <person name="Xiao Y."/>
            <person name="Bu D."/>
            <person name="Tan J."/>
            <person name="Yang L."/>
            <person name="Ye C."/>
            <person name="Zhang J."/>
            <person name="Xu J."/>
            <person name="Zhou Y."/>
            <person name="Yu Y."/>
            <person name="Zhang B."/>
            <person name="Zhuang S."/>
            <person name="Wei H."/>
            <person name="Liu B."/>
            <person name="Lei M."/>
            <person name="Yu H."/>
            <person name="Li Y."/>
            <person name="Xu H."/>
            <person name="Wei S."/>
            <person name="He X."/>
            <person name="Fang L."/>
            <person name="Zhang Z."/>
            <person name="Zhang Y."/>
            <person name="Huang X."/>
            <person name="Su Z."/>
            <person name="Tong W."/>
            <person name="Li J."/>
            <person name="Tong Z."/>
            <person name="Li S."/>
            <person name="Ye J."/>
            <person name="Wang L."/>
            <person name="Fang L."/>
            <person name="Lei T."/>
            <person name="Chen C."/>
            <person name="Chen H."/>
            <person name="Xu Z."/>
            <person name="Li H."/>
            <person name="Huang H."/>
            <person name="Zhang F."/>
            <person name="Xu H."/>
            <person name="Li N."/>
            <person name="Zhao C."/>
            <person name="Li S."/>
            <person name="Dong L."/>
            <person name="Huang Y."/>
            <person name="Li L."/>
            <person name="Xi Y."/>
            <person name="Qi Q."/>
            <person name="Li W."/>
            <person name="Zhang B."/>
            <person name="Hu W."/>
            <person name="Zhang Y."/>
            <person name="Tian X."/>
            <person name="Jiao Y."/>
            <person name="Liang X."/>
            <person name="Jin J."/>
            <person name="Gao L."/>
            <person name="Zheng W."/>
            <person name="Hao B."/>
            <person name="Liu S."/>
            <person name="Wang W."/>
            <person name="Yuan L."/>
            <person name="Cao M."/>
            <person name="McDermott J."/>
            <person name="Samudrala R."/>
            <person name="Wang J."/>
            <person name="Wong G.K."/>
            <person name="Yang H."/>
        </authorList>
    </citation>
    <scope>NUCLEOTIDE SEQUENCE [LARGE SCALE GENOMIC DNA]</scope>
    <source>
        <strain evidence="12">cv. 93-11</strain>
    </source>
</reference>
<evidence type="ECO:0000256" key="6">
    <source>
        <dbReference type="ARBA" id="ARBA00023187"/>
    </source>
</evidence>
<feature type="region of interest" description="Disordered" evidence="9">
    <location>
        <begin position="162"/>
        <end position="471"/>
    </location>
</feature>
<evidence type="ECO:0000256" key="2">
    <source>
        <dbReference type="ARBA" id="ARBA00006695"/>
    </source>
</evidence>
<evidence type="ECO:0000313" key="11">
    <source>
        <dbReference type="EMBL" id="EAZ07508.1"/>
    </source>
</evidence>
<evidence type="ECO:0000256" key="9">
    <source>
        <dbReference type="SAM" id="MobiDB-lite"/>
    </source>
</evidence>
<comment type="similarity">
    <text evidence="2">Belongs to the CWC25 family.</text>
</comment>
<comment type="subcellular location">
    <subcellularLocation>
        <location evidence="1">Nucleus</location>
    </subcellularLocation>
</comment>
<feature type="coiled-coil region" evidence="8">
    <location>
        <begin position="22"/>
        <end position="49"/>
    </location>
</feature>
<feature type="compositionally biased region" description="Basic and acidic residues" evidence="9">
    <location>
        <begin position="296"/>
        <end position="305"/>
    </location>
</feature>
<feature type="compositionally biased region" description="Basic and acidic residues" evidence="9">
    <location>
        <begin position="171"/>
        <end position="188"/>
    </location>
</feature>
<protein>
    <recommendedName>
        <fullName evidence="10">CBF1-interacting co-repressor CIR N-terminal domain-containing protein</fullName>
    </recommendedName>
</protein>
<dbReference type="Pfam" id="PF10197">
    <property type="entry name" value="Cir_N"/>
    <property type="match status" value="1"/>
</dbReference>
<evidence type="ECO:0000256" key="5">
    <source>
        <dbReference type="ARBA" id="ARBA00023054"/>
    </source>
</evidence>
<dbReference type="PANTHER" id="PTHR16196:SF0">
    <property type="entry name" value="PRE-MRNA-SPLICING FACTOR CWC25 HOMOLOG"/>
    <property type="match status" value="1"/>
</dbReference>
<dbReference type="InterPro" id="IPR019339">
    <property type="entry name" value="CIR_N_dom"/>
</dbReference>
<accession>A2YWP7</accession>
<dbReference type="STRING" id="39946.A2YWP7"/>
<feature type="compositionally biased region" description="Basic and acidic residues" evidence="9">
    <location>
        <begin position="220"/>
        <end position="280"/>
    </location>
</feature>
<feature type="compositionally biased region" description="Low complexity" evidence="9">
    <location>
        <begin position="87"/>
        <end position="111"/>
    </location>
</feature>
<evidence type="ECO:0000313" key="12">
    <source>
        <dbReference type="Proteomes" id="UP000007015"/>
    </source>
</evidence>
<organism evidence="11 12">
    <name type="scientific">Oryza sativa subsp. indica</name>
    <name type="common">Rice</name>
    <dbReference type="NCBI Taxonomy" id="39946"/>
    <lineage>
        <taxon>Eukaryota</taxon>
        <taxon>Viridiplantae</taxon>
        <taxon>Streptophyta</taxon>
        <taxon>Embryophyta</taxon>
        <taxon>Tracheophyta</taxon>
        <taxon>Spermatophyta</taxon>
        <taxon>Magnoliopsida</taxon>
        <taxon>Liliopsida</taxon>
        <taxon>Poales</taxon>
        <taxon>Poaceae</taxon>
        <taxon>BOP clade</taxon>
        <taxon>Oryzoideae</taxon>
        <taxon>Oryzeae</taxon>
        <taxon>Oryzinae</taxon>
        <taxon>Oryza</taxon>
        <taxon>Oryza sativa</taxon>
    </lineage>
</organism>
<dbReference type="EMBL" id="CM000133">
    <property type="protein sequence ID" value="EAZ07508.1"/>
    <property type="molecule type" value="Genomic_DNA"/>
</dbReference>
<sequence length="523" mass="61106">MGMKFLNKKGWHTGSLRNIERVWVAEEKEKEEQRKIQELKKQQDEEREKAAFRKLQEDAGLKPRQERLDFLYESGLAVGKGSSEGFQALQPSAPAAAAAASSSAQASAGSSKKNDKIFAFLLAAAPGALFEDKPQSANDAWRKLHTDPLLLIRQREQDAIARIKNNPIKMAEIKKSVEAEKKQKEEKKEKRKHKKRHHHKSKSKRHHSSENSDSEESDGRDERRKSVQASEHKREEKRSRHDKKDHGQDSEDDERRKRRHATSEDDEPRKSQKEKKGQREDSEDDKPKKSRKDRRRHDSEDEEPRRKHQRSEDDEPKRRQSEVSGDDEPRRRRQEMPKHDEYSRRGRSDADDRRGRHYTPSDDRRGRHYTPSDHNSAYPKHDSSDSRHRRPEYGRGNSTSELGSEGQRRQESQQGRNGPTFNRRRGVQHMSEEEREARLRQMQADAEVHEEQRWSRLKKAADDDAKEAASVNANQFRGKNFLEEEKKSIFGTEKGGSATIEESIRRRAYYSQRNAHESNAFRR</sequence>
<proteinExistence type="inferred from homology"/>
<dbReference type="InterPro" id="IPR022209">
    <property type="entry name" value="CWC25"/>
</dbReference>
<dbReference type="GO" id="GO:0000398">
    <property type="term" value="P:mRNA splicing, via spliceosome"/>
    <property type="evidence" value="ECO:0007669"/>
    <property type="project" value="TreeGrafter"/>
</dbReference>
<dbReference type="Pfam" id="PF12542">
    <property type="entry name" value="CWC25"/>
    <property type="match status" value="1"/>
</dbReference>
<gene>
    <name evidence="11" type="ORF">OsI_29765</name>
</gene>
<feature type="domain" description="CBF1-interacting co-repressor CIR N-terminal" evidence="10">
    <location>
        <begin position="10"/>
        <end position="46"/>
    </location>
</feature>
<keyword evidence="6" id="KW-0508">mRNA splicing</keyword>
<dbReference type="HOGENOM" id="CLU_030316_1_0_1"/>
<keyword evidence="5 8" id="KW-0175">Coiled coil</keyword>
<keyword evidence="3" id="KW-0507">mRNA processing</keyword>
<evidence type="ECO:0000256" key="3">
    <source>
        <dbReference type="ARBA" id="ARBA00022664"/>
    </source>
</evidence>
<dbReference type="InterPro" id="IPR051376">
    <property type="entry name" value="CWC25_splicing_factor"/>
</dbReference>
<name>A2YWP7_ORYSI</name>
<evidence type="ECO:0000256" key="8">
    <source>
        <dbReference type="SAM" id="Coils"/>
    </source>
</evidence>
<evidence type="ECO:0000256" key="4">
    <source>
        <dbReference type="ARBA" id="ARBA00022728"/>
    </source>
</evidence>
<feature type="compositionally biased region" description="Basic and acidic residues" evidence="9">
    <location>
        <begin position="446"/>
        <end position="467"/>
    </location>
</feature>
<evidence type="ECO:0000256" key="7">
    <source>
        <dbReference type="ARBA" id="ARBA00023242"/>
    </source>
</evidence>
<dbReference type="OMA" id="SWHPHTM"/>
<feature type="compositionally biased region" description="Basic and acidic residues" evidence="9">
    <location>
        <begin position="315"/>
        <end position="365"/>
    </location>
</feature>
<keyword evidence="12" id="KW-1185">Reference proteome</keyword>
<dbReference type="Proteomes" id="UP000007015">
    <property type="component" value="Chromosome 8"/>
</dbReference>